<dbReference type="InterPro" id="IPR048447">
    <property type="entry name" value="DUF1980_C"/>
</dbReference>
<dbReference type="Pfam" id="PF21537">
    <property type="entry name" value="DUF1980_C"/>
    <property type="match status" value="1"/>
</dbReference>
<dbReference type="InterPro" id="IPR003495">
    <property type="entry name" value="CobW/HypB/UreG_nucleotide-bd"/>
</dbReference>
<dbReference type="AlphaFoldDB" id="A0A1G5S314"/>
<name>A0A1G5S314_PSEXY</name>
<evidence type="ECO:0000259" key="2">
    <source>
        <dbReference type="Pfam" id="PF21537"/>
    </source>
</evidence>
<evidence type="ECO:0000313" key="4">
    <source>
        <dbReference type="Proteomes" id="UP000199428"/>
    </source>
</evidence>
<dbReference type="PANTHER" id="PTHR40047">
    <property type="entry name" value="UPF0703 PROTEIN YCGQ"/>
    <property type="match status" value="1"/>
</dbReference>
<dbReference type="InterPro" id="IPR027417">
    <property type="entry name" value="P-loop_NTPase"/>
</dbReference>
<accession>A0A1G5S314</accession>
<proteinExistence type="predicted"/>
<evidence type="ECO:0000259" key="1">
    <source>
        <dbReference type="Pfam" id="PF02492"/>
    </source>
</evidence>
<dbReference type="Pfam" id="PF02492">
    <property type="entry name" value="cobW"/>
    <property type="match status" value="1"/>
</dbReference>
<reference evidence="3 4" key="1">
    <citation type="submission" date="2016-10" db="EMBL/GenBank/DDBJ databases">
        <authorList>
            <person name="de Groot N.N."/>
        </authorList>
    </citation>
    <scope>NUCLEOTIDE SEQUENCE [LARGE SCALE GENOMIC DNA]</scope>
    <source>
        <strain evidence="3 4">DSM 10317</strain>
    </source>
</reference>
<dbReference type="SUPFAM" id="SSF52540">
    <property type="entry name" value="P-loop containing nucleoside triphosphate hydrolases"/>
    <property type="match status" value="1"/>
</dbReference>
<evidence type="ECO:0000313" key="3">
    <source>
        <dbReference type="EMBL" id="SCZ79949.1"/>
    </source>
</evidence>
<sequence length="310" mass="36148">MARIYFINGFMDAGKTTFIKELLCQDYFQISGKTLLIECEEGDEEYASDFLEAHNVKKVSIENEEDFNPEYLAEIEKEYKPKRVIIEYNGMWDRKNLEFPWYWEDLVEISIFDATTFDMYSRNMKSLVAEQVRNSLMAILNRCDSVLDKIGSYRRSLKAVNSYLNVVFYDKDGEMSGRLDEDLPYDVNEDELTITDDTYATFYIDIMENVDRYVGKQVNLQGMVIKKSEDVTTSCILGRFAMTCCAEDLSMFGFVCSCPGADELELDDWVKYSGIVDKDYIEKYDLWYPVIYVKEMEHCSPPENNLVEVV</sequence>
<dbReference type="Gene3D" id="3.40.50.300">
    <property type="entry name" value="P-loop containing nucleotide triphosphate hydrolases"/>
    <property type="match status" value="1"/>
</dbReference>
<gene>
    <name evidence="3" type="ORF">SAMN02910350_02038</name>
</gene>
<feature type="domain" description="DUF1980" evidence="2">
    <location>
        <begin position="183"/>
        <end position="305"/>
    </location>
</feature>
<dbReference type="Proteomes" id="UP000199428">
    <property type="component" value="Unassembled WGS sequence"/>
</dbReference>
<dbReference type="RefSeq" id="WP_090163226.1">
    <property type="nucleotide sequence ID" value="NZ_FMWK01000011.1"/>
</dbReference>
<organism evidence="3 4">
    <name type="scientific">Pseudobutyrivibrio xylanivorans</name>
    <dbReference type="NCBI Taxonomy" id="185007"/>
    <lineage>
        <taxon>Bacteria</taxon>
        <taxon>Bacillati</taxon>
        <taxon>Bacillota</taxon>
        <taxon>Clostridia</taxon>
        <taxon>Lachnospirales</taxon>
        <taxon>Lachnospiraceae</taxon>
        <taxon>Pseudobutyrivibrio</taxon>
    </lineage>
</organism>
<dbReference type="PANTHER" id="PTHR40047:SF1">
    <property type="entry name" value="UPF0703 PROTEIN YCGQ"/>
    <property type="match status" value="1"/>
</dbReference>
<dbReference type="EMBL" id="FMWK01000011">
    <property type="protein sequence ID" value="SCZ79949.1"/>
    <property type="molecule type" value="Genomic_DNA"/>
</dbReference>
<feature type="domain" description="CobW/HypB/UreG nucleotide-binding" evidence="1">
    <location>
        <begin position="5"/>
        <end position="165"/>
    </location>
</feature>
<protein>
    <submittedName>
        <fullName evidence="3">TIGR03943 family protein</fullName>
    </submittedName>
</protein>
<dbReference type="InterPro" id="IPR052955">
    <property type="entry name" value="UPF0703_membrane_permease"/>
</dbReference>